<sequence>MDEAVVRLSRHVRVVGRSDDYAEDLTIQGWAQTCEILTQLGLKPHKDSLECPGVERDGSVSPAVSAEARHDLFETQELGSCFILFANAAC</sequence>
<dbReference type="RefSeq" id="XP_066667050.1">
    <property type="nucleotide sequence ID" value="XM_066811708.1"/>
</dbReference>
<comment type="caution">
    <text evidence="1">The sequence shown here is derived from an EMBL/GenBank/DDBJ whole genome shotgun (WGS) entry which is preliminary data.</text>
</comment>
<reference evidence="1 2" key="1">
    <citation type="submission" date="2023-01" db="EMBL/GenBank/DDBJ databases">
        <title>Analysis of 21 Apiospora genomes using comparative genomics revels a genus with tremendous synthesis potential of carbohydrate active enzymes and secondary metabolites.</title>
        <authorList>
            <person name="Sorensen T."/>
        </authorList>
    </citation>
    <scope>NUCLEOTIDE SEQUENCE [LARGE SCALE GENOMIC DNA]</scope>
    <source>
        <strain evidence="1 2">CBS 114990</strain>
    </source>
</reference>
<dbReference type="EMBL" id="JAQQWN010000006">
    <property type="protein sequence ID" value="KAK8079575.1"/>
    <property type="molecule type" value="Genomic_DNA"/>
</dbReference>
<protein>
    <submittedName>
        <fullName evidence="1">Uncharacterized protein</fullName>
    </submittedName>
</protein>
<organism evidence="1 2">
    <name type="scientific">Apiospora hydei</name>
    <dbReference type="NCBI Taxonomy" id="1337664"/>
    <lineage>
        <taxon>Eukaryota</taxon>
        <taxon>Fungi</taxon>
        <taxon>Dikarya</taxon>
        <taxon>Ascomycota</taxon>
        <taxon>Pezizomycotina</taxon>
        <taxon>Sordariomycetes</taxon>
        <taxon>Xylariomycetidae</taxon>
        <taxon>Amphisphaeriales</taxon>
        <taxon>Apiosporaceae</taxon>
        <taxon>Apiospora</taxon>
    </lineage>
</organism>
<gene>
    <name evidence="1" type="ORF">PG997_007393</name>
</gene>
<keyword evidence="2" id="KW-1185">Reference proteome</keyword>
<dbReference type="Proteomes" id="UP001433268">
    <property type="component" value="Unassembled WGS sequence"/>
</dbReference>
<proteinExistence type="predicted"/>
<accession>A0ABR1W7V6</accession>
<name>A0ABR1W7V6_9PEZI</name>
<dbReference type="GeneID" id="92044768"/>
<evidence type="ECO:0000313" key="2">
    <source>
        <dbReference type="Proteomes" id="UP001433268"/>
    </source>
</evidence>
<evidence type="ECO:0000313" key="1">
    <source>
        <dbReference type="EMBL" id="KAK8079575.1"/>
    </source>
</evidence>